<proteinExistence type="predicted"/>
<dbReference type="EMBL" id="JAIFRP010000006">
    <property type="protein sequence ID" value="KAK2587957.1"/>
    <property type="molecule type" value="Genomic_DNA"/>
</dbReference>
<accession>A0AAD9VVS5</accession>
<protein>
    <submittedName>
        <fullName evidence="1">Uncharacterized protein</fullName>
    </submittedName>
</protein>
<name>A0AAD9VVS5_9HYME</name>
<evidence type="ECO:0000313" key="2">
    <source>
        <dbReference type="Proteomes" id="UP001258017"/>
    </source>
</evidence>
<keyword evidence="2" id="KW-1185">Reference proteome</keyword>
<organism evidence="1 2">
    <name type="scientific">Odynerus spinipes</name>
    <dbReference type="NCBI Taxonomy" id="1348599"/>
    <lineage>
        <taxon>Eukaryota</taxon>
        <taxon>Metazoa</taxon>
        <taxon>Ecdysozoa</taxon>
        <taxon>Arthropoda</taxon>
        <taxon>Hexapoda</taxon>
        <taxon>Insecta</taxon>
        <taxon>Pterygota</taxon>
        <taxon>Neoptera</taxon>
        <taxon>Endopterygota</taxon>
        <taxon>Hymenoptera</taxon>
        <taxon>Apocrita</taxon>
        <taxon>Aculeata</taxon>
        <taxon>Vespoidea</taxon>
        <taxon>Vespidae</taxon>
        <taxon>Eumeninae</taxon>
        <taxon>Odynerus</taxon>
    </lineage>
</organism>
<comment type="caution">
    <text evidence="1">The sequence shown here is derived from an EMBL/GenBank/DDBJ whole genome shotgun (WGS) entry which is preliminary data.</text>
</comment>
<gene>
    <name evidence="1" type="ORF">KPH14_004041</name>
</gene>
<sequence>MPCIPEFSRGNGTGVAEAIGNWGFSNRTVNSGQELQRIKCLFSKMDALRSVKPMTYVRYDRKNDPEAWYVKPSPEGCKPVWTFPQNRPLITYNSTADIMLVSTFNNLGYELNYKIPGRTYVLQGTPKWYRRGPDCCPQPSCLAPQCERLCYI</sequence>
<reference evidence="1" key="2">
    <citation type="journal article" date="2023" name="Commun. Biol.">
        <title>Intrasexual cuticular hydrocarbon dimorphism in a wasp sheds light on hydrocarbon biosynthesis genes in Hymenoptera.</title>
        <authorList>
            <person name="Moris V.C."/>
            <person name="Podsiadlowski L."/>
            <person name="Martin S."/>
            <person name="Oeyen J.P."/>
            <person name="Donath A."/>
            <person name="Petersen M."/>
            <person name="Wilbrandt J."/>
            <person name="Misof B."/>
            <person name="Liedtke D."/>
            <person name="Thamm M."/>
            <person name="Scheiner R."/>
            <person name="Schmitt T."/>
            <person name="Niehuis O."/>
        </authorList>
    </citation>
    <scope>NUCLEOTIDE SEQUENCE</scope>
    <source>
        <strain evidence="1">GBR_01_08_01A</strain>
    </source>
</reference>
<dbReference type="AlphaFoldDB" id="A0AAD9VVS5"/>
<evidence type="ECO:0000313" key="1">
    <source>
        <dbReference type="EMBL" id="KAK2587957.1"/>
    </source>
</evidence>
<dbReference type="Proteomes" id="UP001258017">
    <property type="component" value="Unassembled WGS sequence"/>
</dbReference>
<reference evidence="1" key="1">
    <citation type="submission" date="2021-08" db="EMBL/GenBank/DDBJ databases">
        <authorList>
            <person name="Misof B."/>
            <person name="Oliver O."/>
            <person name="Podsiadlowski L."/>
            <person name="Donath A."/>
            <person name="Peters R."/>
            <person name="Mayer C."/>
            <person name="Rust J."/>
            <person name="Gunkel S."/>
            <person name="Lesny P."/>
            <person name="Martin S."/>
            <person name="Oeyen J.P."/>
            <person name="Petersen M."/>
            <person name="Panagiotis P."/>
            <person name="Wilbrandt J."/>
            <person name="Tanja T."/>
        </authorList>
    </citation>
    <scope>NUCLEOTIDE SEQUENCE</scope>
    <source>
        <strain evidence="1">GBR_01_08_01A</strain>
        <tissue evidence="1">Thorax + abdomen</tissue>
    </source>
</reference>